<protein>
    <submittedName>
        <fullName evidence="5">23S rRNA (Cytidine1920-2'-O)/16S rRNA (Cytidine1409-2'-O)-methyltransferase</fullName>
    </submittedName>
</protein>
<dbReference type="SUPFAM" id="SSF55174">
    <property type="entry name" value="Alpha-L RNA-binding motif"/>
    <property type="match status" value="1"/>
</dbReference>
<dbReference type="PANTHER" id="PTHR32319:SF0">
    <property type="entry name" value="BACTERIAL HEMOLYSIN-LIKE PROTEIN"/>
    <property type="match status" value="1"/>
</dbReference>
<organism evidence="5 6">
    <name type="scientific">Microlunatus soli</name>
    <dbReference type="NCBI Taxonomy" id="630515"/>
    <lineage>
        <taxon>Bacteria</taxon>
        <taxon>Bacillati</taxon>
        <taxon>Actinomycetota</taxon>
        <taxon>Actinomycetes</taxon>
        <taxon>Propionibacteriales</taxon>
        <taxon>Propionibacteriaceae</taxon>
        <taxon>Microlunatus</taxon>
    </lineage>
</organism>
<dbReference type="GO" id="GO:0003723">
    <property type="term" value="F:RNA binding"/>
    <property type="evidence" value="ECO:0007669"/>
    <property type="project" value="UniProtKB-KW"/>
</dbReference>
<keyword evidence="6" id="KW-1185">Reference proteome</keyword>
<dbReference type="SMART" id="SM00363">
    <property type="entry name" value="S4"/>
    <property type="match status" value="1"/>
</dbReference>
<dbReference type="Gene3D" id="3.40.50.150">
    <property type="entry name" value="Vaccinia Virus protein VP39"/>
    <property type="match status" value="1"/>
</dbReference>
<dbReference type="PIRSF" id="PIRSF005578">
    <property type="entry name" value="TlyA"/>
    <property type="match status" value="1"/>
</dbReference>
<evidence type="ECO:0000313" key="6">
    <source>
        <dbReference type="Proteomes" id="UP000199103"/>
    </source>
</evidence>
<keyword evidence="1 3" id="KW-0694">RNA-binding</keyword>
<dbReference type="PROSITE" id="PS50889">
    <property type="entry name" value="S4"/>
    <property type="match status" value="1"/>
</dbReference>
<dbReference type="InterPro" id="IPR002877">
    <property type="entry name" value="RNA_MeTrfase_FtsJ_dom"/>
</dbReference>
<dbReference type="SUPFAM" id="SSF53335">
    <property type="entry name" value="S-adenosyl-L-methionine-dependent methyltransferases"/>
    <property type="match status" value="1"/>
</dbReference>
<evidence type="ECO:0000256" key="1">
    <source>
        <dbReference type="ARBA" id="ARBA00022884"/>
    </source>
</evidence>
<evidence type="ECO:0000259" key="4">
    <source>
        <dbReference type="SMART" id="SM00363"/>
    </source>
</evidence>
<feature type="domain" description="RNA-binding S4" evidence="4">
    <location>
        <begin position="8"/>
        <end position="72"/>
    </location>
</feature>
<evidence type="ECO:0000256" key="3">
    <source>
        <dbReference type="PROSITE-ProRule" id="PRU00182"/>
    </source>
</evidence>
<dbReference type="STRING" id="630515.SAMN04489812_4308"/>
<dbReference type="Proteomes" id="UP000199103">
    <property type="component" value="Chromosome I"/>
</dbReference>
<evidence type="ECO:0000313" key="5">
    <source>
        <dbReference type="EMBL" id="SDT14328.1"/>
    </source>
</evidence>
<dbReference type="AlphaFoldDB" id="A0A1H1XYL5"/>
<dbReference type="Pfam" id="PF01728">
    <property type="entry name" value="FtsJ"/>
    <property type="match status" value="1"/>
</dbReference>
<dbReference type="InterPro" id="IPR004538">
    <property type="entry name" value="Hemolysin_A/TlyA"/>
</dbReference>
<dbReference type="Pfam" id="PF01479">
    <property type="entry name" value="S4"/>
    <property type="match status" value="1"/>
</dbReference>
<evidence type="ECO:0000256" key="2">
    <source>
        <dbReference type="ARBA" id="ARBA00029460"/>
    </source>
</evidence>
<dbReference type="InterPro" id="IPR002942">
    <property type="entry name" value="S4_RNA-bd"/>
</dbReference>
<dbReference type="InterPro" id="IPR029063">
    <property type="entry name" value="SAM-dependent_MTases_sf"/>
</dbReference>
<sequence length="260" mass="27612">MTAPSGRSRLDVALARRGLARSRSHARELIDAGTVLVNESVASKASLPVESDDRLALVRDDPYVSRAAYKLIGALDDLAVEVPARVLDAGASTGGFSQVLLERGCRQLYAIDVGHDQLHPRVSADPRVIAYEGLNLRDLDPAITDGPVDLVVADVSFISLTLLLDRLIAVLGPDGSLLTMIKPQFEVGRELLGKGGVVRSDASRRAGVAAVVDRAAELGWHPQTAARSRLPGPAGNIEYFVLFGTDRTEVDVLAALFAGC</sequence>
<proteinExistence type="inferred from homology"/>
<dbReference type="GO" id="GO:0008168">
    <property type="term" value="F:methyltransferase activity"/>
    <property type="evidence" value="ECO:0007669"/>
    <property type="project" value="UniProtKB-KW"/>
</dbReference>
<dbReference type="RefSeq" id="WP_091527441.1">
    <property type="nucleotide sequence ID" value="NZ_LT629772.1"/>
</dbReference>
<dbReference type="PANTHER" id="PTHR32319">
    <property type="entry name" value="BACTERIAL HEMOLYSIN-LIKE PROTEIN"/>
    <property type="match status" value="1"/>
</dbReference>
<reference evidence="5 6" key="1">
    <citation type="submission" date="2016-10" db="EMBL/GenBank/DDBJ databases">
        <authorList>
            <person name="de Groot N.N."/>
        </authorList>
    </citation>
    <scope>NUCLEOTIDE SEQUENCE [LARGE SCALE GENOMIC DNA]</scope>
    <source>
        <strain evidence="5 6">DSM 21800</strain>
    </source>
</reference>
<dbReference type="EMBL" id="LT629772">
    <property type="protein sequence ID" value="SDT14328.1"/>
    <property type="molecule type" value="Genomic_DNA"/>
</dbReference>
<dbReference type="CDD" id="cd00165">
    <property type="entry name" value="S4"/>
    <property type="match status" value="1"/>
</dbReference>
<keyword evidence="5" id="KW-0489">Methyltransferase</keyword>
<comment type="similarity">
    <text evidence="2">Belongs to the TlyA family.</text>
</comment>
<gene>
    <name evidence="5" type="ORF">SAMN04489812_4308</name>
</gene>
<dbReference type="OrthoDB" id="9784736at2"/>
<dbReference type="InterPro" id="IPR036986">
    <property type="entry name" value="S4_RNA-bd_sf"/>
</dbReference>
<dbReference type="CDD" id="cd02440">
    <property type="entry name" value="AdoMet_MTases"/>
    <property type="match status" value="1"/>
</dbReference>
<dbReference type="InterPro" id="IPR047048">
    <property type="entry name" value="TlyA"/>
</dbReference>
<accession>A0A1H1XYL5</accession>
<keyword evidence="5" id="KW-0808">Transferase</keyword>
<dbReference type="Gene3D" id="3.10.290.10">
    <property type="entry name" value="RNA-binding S4 domain"/>
    <property type="match status" value="1"/>
</dbReference>
<name>A0A1H1XYL5_9ACTN</name>
<dbReference type="GO" id="GO:0032259">
    <property type="term" value="P:methylation"/>
    <property type="evidence" value="ECO:0007669"/>
    <property type="project" value="UniProtKB-KW"/>
</dbReference>